<dbReference type="Pfam" id="PF02875">
    <property type="entry name" value="Mur_ligase_C"/>
    <property type="match status" value="1"/>
</dbReference>
<protein>
    <recommendedName>
        <fullName evidence="5 16">Dihydrofolate synthase/folylpolyglutamate synthase</fullName>
    </recommendedName>
</protein>
<comment type="catalytic activity">
    <reaction evidence="15">
        <text>7,8-dihydropteroate + L-glutamate + ATP = 7,8-dihydrofolate + ADP + phosphate + H(+)</text>
        <dbReference type="Rhea" id="RHEA:23584"/>
        <dbReference type="ChEBI" id="CHEBI:15378"/>
        <dbReference type="ChEBI" id="CHEBI:17839"/>
        <dbReference type="ChEBI" id="CHEBI:29985"/>
        <dbReference type="ChEBI" id="CHEBI:30616"/>
        <dbReference type="ChEBI" id="CHEBI:43474"/>
        <dbReference type="ChEBI" id="CHEBI:57451"/>
        <dbReference type="ChEBI" id="CHEBI:456216"/>
        <dbReference type="EC" id="6.3.2.12"/>
    </reaction>
</comment>
<keyword evidence="20" id="KW-1185">Reference proteome</keyword>
<feature type="domain" description="Mur ligase central" evidence="18">
    <location>
        <begin position="54"/>
        <end position="197"/>
    </location>
</feature>
<feature type="domain" description="Mur ligase C-terminal" evidence="17">
    <location>
        <begin position="288"/>
        <end position="404"/>
    </location>
</feature>
<dbReference type="PANTHER" id="PTHR11136">
    <property type="entry name" value="FOLYLPOLYGLUTAMATE SYNTHASE-RELATED"/>
    <property type="match status" value="1"/>
</dbReference>
<comment type="pathway">
    <text evidence="2">Cofactor biosynthesis; tetrahydrofolate biosynthesis; 7,8-dihydrofolate from 2-amino-4-hydroxy-6-hydroxymethyl-7,8-dihydropteridine diphosphate and 4-aminobenzoate: step 2/2.</text>
</comment>
<gene>
    <name evidence="19" type="primary">folC</name>
    <name evidence="19" type="ORF">JJB79_12815</name>
</gene>
<evidence type="ECO:0000256" key="7">
    <source>
        <dbReference type="ARBA" id="ARBA00022723"/>
    </source>
</evidence>
<comment type="catalytic activity">
    <reaction evidence="13">
        <text>10-formyltetrahydrofolyl-(gamma-L-Glu)(n) + L-glutamate + ATP = 10-formyltetrahydrofolyl-(gamma-L-Glu)(n+1) + ADP + phosphate + H(+)</text>
        <dbReference type="Rhea" id="RHEA:51904"/>
        <dbReference type="Rhea" id="RHEA-COMP:13088"/>
        <dbReference type="Rhea" id="RHEA-COMP:14300"/>
        <dbReference type="ChEBI" id="CHEBI:15378"/>
        <dbReference type="ChEBI" id="CHEBI:29985"/>
        <dbReference type="ChEBI" id="CHEBI:30616"/>
        <dbReference type="ChEBI" id="CHEBI:43474"/>
        <dbReference type="ChEBI" id="CHEBI:134413"/>
        <dbReference type="ChEBI" id="CHEBI:456216"/>
        <dbReference type="EC" id="6.3.2.17"/>
    </reaction>
</comment>
<comment type="catalytic activity">
    <reaction evidence="12">
        <text>(6S)-5,6,7,8-tetrahydrofolyl-(gamma-L-Glu)(n) + L-glutamate + ATP = (6S)-5,6,7,8-tetrahydrofolyl-(gamma-L-Glu)(n+1) + ADP + phosphate + H(+)</text>
        <dbReference type="Rhea" id="RHEA:10580"/>
        <dbReference type="Rhea" id="RHEA-COMP:14738"/>
        <dbReference type="Rhea" id="RHEA-COMP:14740"/>
        <dbReference type="ChEBI" id="CHEBI:15378"/>
        <dbReference type="ChEBI" id="CHEBI:29985"/>
        <dbReference type="ChEBI" id="CHEBI:30616"/>
        <dbReference type="ChEBI" id="CHEBI:43474"/>
        <dbReference type="ChEBI" id="CHEBI:141005"/>
        <dbReference type="ChEBI" id="CHEBI:456216"/>
        <dbReference type="EC" id="6.3.2.17"/>
    </reaction>
</comment>
<evidence type="ECO:0000256" key="16">
    <source>
        <dbReference type="PIRNR" id="PIRNR001563"/>
    </source>
</evidence>
<comment type="caution">
    <text evidence="19">The sequence shown here is derived from an EMBL/GenBank/DDBJ whole genome shotgun (WGS) entry which is preliminary data.</text>
</comment>
<dbReference type="InterPro" id="IPR004101">
    <property type="entry name" value="Mur_ligase_C"/>
</dbReference>
<accession>A0ABS1Z8J8</accession>
<evidence type="ECO:0000256" key="3">
    <source>
        <dbReference type="ARBA" id="ARBA00005150"/>
    </source>
</evidence>
<keyword evidence="6 16" id="KW-0436">Ligase</keyword>
<keyword evidence="7" id="KW-0479">Metal-binding</keyword>
<comment type="catalytic activity">
    <reaction evidence="14">
        <text>(6R)-5,10-methylenetetrahydrofolyl-(gamma-L-Glu)(n) + L-glutamate + ATP = (6R)-5,10-methylenetetrahydrofolyl-(gamma-L-Glu)(n+1) + ADP + phosphate + H(+)</text>
        <dbReference type="Rhea" id="RHEA:51912"/>
        <dbReference type="Rhea" id="RHEA-COMP:13257"/>
        <dbReference type="Rhea" id="RHEA-COMP:13258"/>
        <dbReference type="ChEBI" id="CHEBI:15378"/>
        <dbReference type="ChEBI" id="CHEBI:29985"/>
        <dbReference type="ChEBI" id="CHEBI:30616"/>
        <dbReference type="ChEBI" id="CHEBI:43474"/>
        <dbReference type="ChEBI" id="CHEBI:136572"/>
        <dbReference type="ChEBI" id="CHEBI:456216"/>
        <dbReference type="EC" id="6.3.2.17"/>
    </reaction>
</comment>
<organism evidence="19 20">
    <name type="scientific">Pantoea eucrina</name>
    <dbReference type="NCBI Taxonomy" id="472693"/>
    <lineage>
        <taxon>Bacteria</taxon>
        <taxon>Pseudomonadati</taxon>
        <taxon>Pseudomonadota</taxon>
        <taxon>Gammaproteobacteria</taxon>
        <taxon>Enterobacterales</taxon>
        <taxon>Erwiniaceae</taxon>
        <taxon>Pantoea</taxon>
    </lineage>
</organism>
<evidence type="ECO:0000256" key="11">
    <source>
        <dbReference type="ARBA" id="ARBA00022909"/>
    </source>
</evidence>
<evidence type="ECO:0000256" key="10">
    <source>
        <dbReference type="ARBA" id="ARBA00022842"/>
    </source>
</evidence>
<dbReference type="Gene3D" id="3.40.1190.10">
    <property type="entry name" value="Mur-like, catalytic domain"/>
    <property type="match status" value="1"/>
</dbReference>
<evidence type="ECO:0000256" key="1">
    <source>
        <dbReference type="ARBA" id="ARBA00002714"/>
    </source>
</evidence>
<dbReference type="Proteomes" id="UP000809137">
    <property type="component" value="Unassembled WGS sequence"/>
</dbReference>
<dbReference type="GO" id="GO:0008841">
    <property type="term" value="F:dihydrofolate synthase activity"/>
    <property type="evidence" value="ECO:0007669"/>
    <property type="project" value="UniProtKB-EC"/>
</dbReference>
<evidence type="ECO:0000256" key="9">
    <source>
        <dbReference type="ARBA" id="ARBA00022840"/>
    </source>
</evidence>
<evidence type="ECO:0000256" key="6">
    <source>
        <dbReference type="ARBA" id="ARBA00022598"/>
    </source>
</evidence>
<evidence type="ECO:0000256" key="12">
    <source>
        <dbReference type="ARBA" id="ARBA00047493"/>
    </source>
</evidence>
<evidence type="ECO:0000256" key="4">
    <source>
        <dbReference type="ARBA" id="ARBA00008276"/>
    </source>
</evidence>
<keyword evidence="11" id="KW-0289">Folate biosynthesis</keyword>
<dbReference type="RefSeq" id="WP_039379108.1">
    <property type="nucleotide sequence ID" value="NZ_CP083448.1"/>
</dbReference>
<comment type="function">
    <text evidence="1 16">Functions in two distinct reactions of the de novo folate biosynthetic pathway. Catalyzes the addition of a glutamate residue to dihydropteroate (7,8-dihydropteroate or H2Pte) to form dihydrofolate (7,8-dihydrofolate monoglutamate or H2Pte-Glu). Also catalyzes successive additions of L-glutamate to tetrahydrofolate or 10-formyltetrahydrofolate or 5,10-methylenetetrahydrofolate, leading to folylpolyglutamate derivatives.</text>
</comment>
<dbReference type="InterPro" id="IPR013221">
    <property type="entry name" value="Mur_ligase_cen"/>
</dbReference>
<sequence length="422" mass="44684">MNTHQPPQGTSPLATWLHYLEHLHSQAIELGLDRIQRVAAQLDLLKPAPFIFTVAGTNGKGTTCRTLETLLMAAGYRTGVYSSPHLVRYTERVRVQGAELPEAQHSASFAEIEAGRGDTSLTYFEFGTLSALNLFRQANLDVVILEVGLGGRLDATNIVASDVAVITSIALDHTDWLGPDRESIGREKAGIFRAGKPAVVGEAEMPASIAAVAAETGAVLHQVNRDWQWQGGSDSWMLQDAQGELRDLPLPQVPLPNAATALAALRASGLQVPDAIIRAHLPQAVLAGRFQTISHAPQVILDVAHNPHAAAWLASRLAALPAGGTVHAVAGMLHDKDIAGTLAALAPQVTHWYCAPLAGPRGASAEELLAHLESGTAYTSVDAAWRAARAQASRQDVILVCGSFHTVAQVMESMAAENGSGE</sequence>
<keyword evidence="9 16" id="KW-0067">ATP-binding</keyword>
<dbReference type="SUPFAM" id="SSF53623">
    <property type="entry name" value="MurD-like peptide ligases, catalytic domain"/>
    <property type="match status" value="1"/>
</dbReference>
<dbReference type="InterPro" id="IPR001645">
    <property type="entry name" value="Folylpolyglutamate_synth"/>
</dbReference>
<proteinExistence type="inferred from homology"/>
<dbReference type="InterPro" id="IPR018109">
    <property type="entry name" value="Folylpolyglutamate_synth_CS"/>
</dbReference>
<dbReference type="NCBIfam" id="TIGR01499">
    <property type="entry name" value="folC"/>
    <property type="match status" value="1"/>
</dbReference>
<dbReference type="GO" id="GO:0004326">
    <property type="term" value="F:tetrahydrofolylpolyglutamate synthase activity"/>
    <property type="evidence" value="ECO:0007669"/>
    <property type="project" value="UniProtKB-EC"/>
</dbReference>
<keyword evidence="8 16" id="KW-0547">Nucleotide-binding</keyword>
<dbReference type="PANTHER" id="PTHR11136:SF0">
    <property type="entry name" value="DIHYDROFOLATE SYNTHETASE-RELATED"/>
    <property type="match status" value="1"/>
</dbReference>
<evidence type="ECO:0000313" key="20">
    <source>
        <dbReference type="Proteomes" id="UP000809137"/>
    </source>
</evidence>
<evidence type="ECO:0000256" key="5">
    <source>
        <dbReference type="ARBA" id="ARBA00019357"/>
    </source>
</evidence>
<dbReference type="SUPFAM" id="SSF53244">
    <property type="entry name" value="MurD-like peptide ligases, peptide-binding domain"/>
    <property type="match status" value="1"/>
</dbReference>
<comment type="pathway">
    <text evidence="3">Cofactor biosynthesis; tetrahydrofolylpolyglutamate biosynthesis.</text>
</comment>
<reference evidence="19 20" key="1">
    <citation type="submission" date="2021-01" db="EMBL/GenBank/DDBJ databases">
        <title>Complete genome sequence of Pantoea eucrina OB49, a heavy metal tolerant bacterium with PGPR potential isolated from wheat in Algeria.</title>
        <authorList>
            <person name="Lekired A."/>
            <person name="Ouzari I.H."/>
        </authorList>
    </citation>
    <scope>NUCLEOTIDE SEQUENCE [LARGE SCALE GENOMIC DNA]</scope>
    <source>
        <strain evidence="19 20">OB49</strain>
    </source>
</reference>
<dbReference type="PROSITE" id="PS01011">
    <property type="entry name" value="FOLYLPOLYGLU_SYNT_1"/>
    <property type="match status" value="1"/>
</dbReference>
<dbReference type="GeneID" id="84691884"/>
<dbReference type="EMBL" id="JAFCXS010000009">
    <property type="protein sequence ID" value="MBM0748293.1"/>
    <property type="molecule type" value="Genomic_DNA"/>
</dbReference>
<evidence type="ECO:0000259" key="17">
    <source>
        <dbReference type="Pfam" id="PF02875"/>
    </source>
</evidence>
<keyword evidence="10" id="KW-0460">Magnesium</keyword>
<evidence type="ECO:0000313" key="19">
    <source>
        <dbReference type="EMBL" id="MBM0748293.1"/>
    </source>
</evidence>
<dbReference type="Gene3D" id="3.90.190.20">
    <property type="entry name" value="Mur ligase, C-terminal domain"/>
    <property type="match status" value="1"/>
</dbReference>
<dbReference type="InterPro" id="IPR036615">
    <property type="entry name" value="Mur_ligase_C_dom_sf"/>
</dbReference>
<comment type="similarity">
    <text evidence="4 16">Belongs to the folylpolyglutamate synthase family.</text>
</comment>
<evidence type="ECO:0000256" key="15">
    <source>
        <dbReference type="ARBA" id="ARBA00049161"/>
    </source>
</evidence>
<dbReference type="NCBIfam" id="NF008101">
    <property type="entry name" value="PRK10846.1"/>
    <property type="match status" value="1"/>
</dbReference>
<evidence type="ECO:0000256" key="13">
    <source>
        <dbReference type="ARBA" id="ARBA00047808"/>
    </source>
</evidence>
<evidence type="ECO:0000256" key="2">
    <source>
        <dbReference type="ARBA" id="ARBA00004799"/>
    </source>
</evidence>
<evidence type="ECO:0000256" key="14">
    <source>
        <dbReference type="ARBA" id="ARBA00049035"/>
    </source>
</evidence>
<dbReference type="InterPro" id="IPR036565">
    <property type="entry name" value="Mur-like_cat_sf"/>
</dbReference>
<dbReference type="PIRSF" id="PIRSF001563">
    <property type="entry name" value="Folylpolyglu_synth"/>
    <property type="match status" value="1"/>
</dbReference>
<dbReference type="Pfam" id="PF08245">
    <property type="entry name" value="Mur_ligase_M"/>
    <property type="match status" value="1"/>
</dbReference>
<evidence type="ECO:0000259" key="18">
    <source>
        <dbReference type="Pfam" id="PF08245"/>
    </source>
</evidence>
<name>A0ABS1Z8J8_9GAMM</name>
<dbReference type="PROSITE" id="PS01012">
    <property type="entry name" value="FOLYLPOLYGLU_SYNT_2"/>
    <property type="match status" value="1"/>
</dbReference>
<evidence type="ECO:0000256" key="8">
    <source>
        <dbReference type="ARBA" id="ARBA00022741"/>
    </source>
</evidence>